<protein>
    <submittedName>
        <fullName evidence="1">Uncharacterized protein</fullName>
    </submittedName>
</protein>
<evidence type="ECO:0000313" key="1">
    <source>
        <dbReference type="EMBL" id="ESR24124.1"/>
    </source>
</evidence>
<dbReference type="Proteomes" id="UP000017819">
    <property type="component" value="Unassembled WGS sequence"/>
</dbReference>
<accession>V4RFG3</accession>
<reference evidence="1 2" key="1">
    <citation type="journal article" date="2014" name="Genome Announc.">
        <title>Draft Genome Sequence of Lutibaculum baratangense Strain AMV1T, Isolated from a Mud Volcano in Andamans, India.</title>
        <authorList>
            <person name="Singh A."/>
            <person name="Sreenivas A."/>
            <person name="Sathyanarayana Reddy G."/>
            <person name="Pinnaka A.K."/>
            <person name="Shivaji S."/>
        </authorList>
    </citation>
    <scope>NUCLEOTIDE SEQUENCE [LARGE SCALE GENOMIC DNA]</scope>
    <source>
        <strain evidence="1 2">AMV1</strain>
    </source>
</reference>
<evidence type="ECO:0000313" key="2">
    <source>
        <dbReference type="Proteomes" id="UP000017819"/>
    </source>
</evidence>
<name>V4RFG3_9HYPH</name>
<gene>
    <name evidence="1" type="ORF">N177_2573</name>
</gene>
<organism evidence="1 2">
    <name type="scientific">Lutibaculum baratangense AMV1</name>
    <dbReference type="NCBI Taxonomy" id="631454"/>
    <lineage>
        <taxon>Bacteria</taxon>
        <taxon>Pseudomonadati</taxon>
        <taxon>Pseudomonadota</taxon>
        <taxon>Alphaproteobacteria</taxon>
        <taxon>Hyphomicrobiales</taxon>
        <taxon>Tepidamorphaceae</taxon>
        <taxon>Lutibaculum</taxon>
    </lineage>
</organism>
<dbReference type="AlphaFoldDB" id="V4RFG3"/>
<comment type="caution">
    <text evidence="1">The sequence shown here is derived from an EMBL/GenBank/DDBJ whole genome shotgun (WGS) entry which is preliminary data.</text>
</comment>
<dbReference type="RefSeq" id="WP_023432702.1">
    <property type="nucleotide sequence ID" value="NZ_AWXZ01000035.1"/>
</dbReference>
<dbReference type="EMBL" id="AWXZ01000035">
    <property type="protein sequence ID" value="ESR24124.1"/>
    <property type="molecule type" value="Genomic_DNA"/>
</dbReference>
<proteinExistence type="predicted"/>
<keyword evidence="2" id="KW-1185">Reference proteome</keyword>
<sequence length="108" mass="11941">MNVYRSPTGRIISFMVKSDDENWDIVGLNNAGSAVSPERRFDKWPIAQGPLVSSPQKACILVDNLNLAQRLILDHTDVGRPRRAVIEAAMAGRCGCPLQDYCLSPRSE</sequence>